<evidence type="ECO:0000313" key="5">
    <source>
        <dbReference type="EMBL" id="KAF3798625.1"/>
    </source>
</evidence>
<dbReference type="InterPro" id="IPR021765">
    <property type="entry name" value="UstYa-like"/>
</dbReference>
<dbReference type="GeneID" id="69017905"/>
<reference evidence="5" key="1">
    <citation type="journal article" date="2020" name="Phytopathology">
        <title>Genome sequence and comparative analysis of Colletotrichum gloeosporioides isolated from Liriodendron leaves.</title>
        <authorList>
            <person name="Fu F.F."/>
            <person name="Hao Z."/>
            <person name="Wang P."/>
            <person name="Lu Y."/>
            <person name="Xue L.J."/>
            <person name="Wei G."/>
            <person name="Tian Y."/>
            <person name="Baishi H."/>
            <person name="Xu H."/>
            <person name="Shi J."/>
            <person name="Cheng T."/>
            <person name="Wang G."/>
            <person name="Yi Y."/>
            <person name="Chen J."/>
        </authorList>
    </citation>
    <scope>NUCLEOTIDE SEQUENCE</scope>
    <source>
        <strain evidence="5">Lc1</strain>
    </source>
</reference>
<comment type="caution">
    <text evidence="5">The sequence shown here is derived from an EMBL/GenBank/DDBJ whole genome shotgun (WGS) entry which is preliminary data.</text>
</comment>
<organism evidence="5 6">
    <name type="scientific">Colletotrichum gloeosporioides</name>
    <name type="common">Anthracnose fungus</name>
    <name type="synonym">Glomerella cingulata</name>
    <dbReference type="NCBI Taxonomy" id="474922"/>
    <lineage>
        <taxon>Eukaryota</taxon>
        <taxon>Fungi</taxon>
        <taxon>Dikarya</taxon>
        <taxon>Ascomycota</taxon>
        <taxon>Pezizomycotina</taxon>
        <taxon>Sordariomycetes</taxon>
        <taxon>Hypocreomycetidae</taxon>
        <taxon>Glomerellales</taxon>
        <taxon>Glomerellaceae</taxon>
        <taxon>Colletotrichum</taxon>
        <taxon>Colletotrichum gloeosporioides species complex</taxon>
    </lineage>
</organism>
<protein>
    <recommendedName>
        <fullName evidence="7">Tat pathway signal sequence</fullName>
    </recommendedName>
</protein>
<proteinExistence type="inferred from homology"/>
<evidence type="ECO:0000256" key="4">
    <source>
        <dbReference type="SAM" id="Phobius"/>
    </source>
</evidence>
<sequence length="279" mass="31558">MNSTHMDSKDETEQIPLVAGDDCSAQPRSNCVGNRKHGHLRQILLWLLAVEFANLCLYLAVPRLLDVVKSAGLHPLDDCGPPTLPNTLYFNLHDFSETWVYVNDETYDPGLISQQDPWDEIYLRAKPAKLTNAEYGIVSISDEWAVAHGFRPSAPTPGVTGEMVYQVDVFHNLHCLTRLRERFLANDTSSSDMHSLHCFNRLRQSLMCNADLMLGVTEDYEDYGILETHTCKSFDAVVSWTERNSWKGFLQWTYENNRPGHEGRHAGKMARQDNGKSGG</sequence>
<keyword evidence="6" id="KW-1185">Reference proteome</keyword>
<accession>A0A8H4C7C7</accession>
<keyword evidence="4" id="KW-0812">Transmembrane</keyword>
<dbReference type="PANTHER" id="PTHR33365">
    <property type="entry name" value="YALI0B05434P"/>
    <property type="match status" value="1"/>
</dbReference>
<dbReference type="Pfam" id="PF11807">
    <property type="entry name" value="UstYa"/>
    <property type="match status" value="1"/>
</dbReference>
<dbReference type="RefSeq" id="XP_045257785.1">
    <property type="nucleotide sequence ID" value="XM_045410694.1"/>
</dbReference>
<evidence type="ECO:0008006" key="7">
    <source>
        <dbReference type="Google" id="ProtNLM"/>
    </source>
</evidence>
<keyword evidence="4" id="KW-0472">Membrane</keyword>
<evidence type="ECO:0000256" key="2">
    <source>
        <dbReference type="ARBA" id="ARBA00035112"/>
    </source>
</evidence>
<evidence type="ECO:0000256" key="3">
    <source>
        <dbReference type="SAM" id="MobiDB-lite"/>
    </source>
</evidence>
<dbReference type="EMBL" id="WVTB01000093">
    <property type="protein sequence ID" value="KAF3798625.1"/>
    <property type="molecule type" value="Genomic_DNA"/>
</dbReference>
<feature type="transmembrane region" description="Helical" evidence="4">
    <location>
        <begin position="43"/>
        <end position="61"/>
    </location>
</feature>
<reference evidence="5" key="2">
    <citation type="submission" date="2020-03" db="EMBL/GenBank/DDBJ databases">
        <authorList>
            <person name="Fu F.-F."/>
            <person name="Chen J."/>
        </authorList>
    </citation>
    <scope>NUCLEOTIDE SEQUENCE</scope>
    <source>
        <strain evidence="5">Lc1</strain>
    </source>
</reference>
<feature type="region of interest" description="Disordered" evidence="3">
    <location>
        <begin position="260"/>
        <end position="279"/>
    </location>
</feature>
<dbReference type="AlphaFoldDB" id="A0A8H4C7C7"/>
<dbReference type="Proteomes" id="UP000613401">
    <property type="component" value="Unassembled WGS sequence"/>
</dbReference>
<name>A0A8H4C7C7_COLGL</name>
<dbReference type="GO" id="GO:0043386">
    <property type="term" value="P:mycotoxin biosynthetic process"/>
    <property type="evidence" value="ECO:0007669"/>
    <property type="project" value="InterPro"/>
</dbReference>
<evidence type="ECO:0000256" key="1">
    <source>
        <dbReference type="ARBA" id="ARBA00004685"/>
    </source>
</evidence>
<evidence type="ECO:0000313" key="6">
    <source>
        <dbReference type="Proteomes" id="UP000613401"/>
    </source>
</evidence>
<comment type="similarity">
    <text evidence="2">Belongs to the ustYa family.</text>
</comment>
<dbReference type="PANTHER" id="PTHR33365:SF4">
    <property type="entry name" value="CYCLOCHLOROTINE BIOSYNTHESIS PROTEIN O"/>
    <property type="match status" value="1"/>
</dbReference>
<gene>
    <name evidence="5" type="ORF">GCG54_00010778</name>
</gene>
<comment type="pathway">
    <text evidence="1">Mycotoxin biosynthesis.</text>
</comment>
<keyword evidence="4" id="KW-1133">Transmembrane helix</keyword>